<keyword evidence="9" id="KW-0503">Monooxygenase</keyword>
<evidence type="ECO:0000256" key="8">
    <source>
        <dbReference type="ARBA" id="ARBA00023004"/>
    </source>
</evidence>
<dbReference type="Pfam" id="PF00067">
    <property type="entry name" value="p450"/>
    <property type="match status" value="1"/>
</dbReference>
<dbReference type="InterPro" id="IPR001128">
    <property type="entry name" value="Cyt_P450"/>
</dbReference>
<dbReference type="InterPro" id="IPR036396">
    <property type="entry name" value="Cyt_P450_sf"/>
</dbReference>
<gene>
    <name evidence="13" type="primary">LOC140014220</name>
</gene>
<evidence type="ECO:0000256" key="9">
    <source>
        <dbReference type="ARBA" id="ARBA00023033"/>
    </source>
</evidence>
<evidence type="ECO:0000256" key="6">
    <source>
        <dbReference type="ARBA" id="ARBA00022989"/>
    </source>
</evidence>
<evidence type="ECO:0000256" key="5">
    <source>
        <dbReference type="ARBA" id="ARBA00022723"/>
    </source>
</evidence>
<keyword evidence="3" id="KW-0349">Heme</keyword>
<dbReference type="GeneID" id="140014220"/>
<reference evidence="13" key="1">
    <citation type="submission" date="2025-08" db="UniProtKB">
        <authorList>
            <consortium name="RefSeq"/>
        </authorList>
    </citation>
    <scope>IDENTIFICATION</scope>
    <source>
        <tissue evidence="13">Leaves</tissue>
    </source>
</reference>
<comment type="subcellular location">
    <subcellularLocation>
        <location evidence="1">Membrane</location>
    </subcellularLocation>
</comment>
<dbReference type="Gene3D" id="1.10.630.10">
    <property type="entry name" value="Cytochrome P450"/>
    <property type="match status" value="1"/>
</dbReference>
<evidence type="ECO:0000256" key="1">
    <source>
        <dbReference type="ARBA" id="ARBA00004370"/>
    </source>
</evidence>
<evidence type="ECO:0000256" key="11">
    <source>
        <dbReference type="SAM" id="Phobius"/>
    </source>
</evidence>
<dbReference type="PANTHER" id="PTHR47955">
    <property type="entry name" value="CYTOCHROME P450 FAMILY 71 PROTEIN"/>
    <property type="match status" value="1"/>
</dbReference>
<evidence type="ECO:0000256" key="2">
    <source>
        <dbReference type="ARBA" id="ARBA00010617"/>
    </source>
</evidence>
<keyword evidence="5" id="KW-0479">Metal-binding</keyword>
<dbReference type="RefSeq" id="XP_071920749.1">
    <property type="nucleotide sequence ID" value="XM_072064648.1"/>
</dbReference>
<keyword evidence="4 11" id="KW-0812">Transmembrane</keyword>
<keyword evidence="8" id="KW-0408">Iron</keyword>
<protein>
    <submittedName>
        <fullName evidence="13">Premnaspirodiene oxygenase-like</fullName>
    </submittedName>
</protein>
<proteinExistence type="inferred from homology"/>
<evidence type="ECO:0000256" key="4">
    <source>
        <dbReference type="ARBA" id="ARBA00022692"/>
    </source>
</evidence>
<dbReference type="SUPFAM" id="SSF48264">
    <property type="entry name" value="Cytochrome P450"/>
    <property type="match status" value="1"/>
</dbReference>
<name>A0ABM4VMJ2_COFAR</name>
<keyword evidence="6 11" id="KW-1133">Transmembrane helix</keyword>
<evidence type="ECO:0000313" key="12">
    <source>
        <dbReference type="Proteomes" id="UP001652660"/>
    </source>
</evidence>
<dbReference type="PANTHER" id="PTHR47955:SF9">
    <property type="entry name" value="PREMNASPIRODIENE OXYGENASE-LIKE"/>
    <property type="match status" value="1"/>
</dbReference>
<keyword evidence="10 11" id="KW-0472">Membrane</keyword>
<keyword evidence="7" id="KW-0560">Oxidoreductase</keyword>
<feature type="transmembrane region" description="Helical" evidence="11">
    <location>
        <begin position="12"/>
        <end position="31"/>
    </location>
</feature>
<sequence length="196" mass="22256">MELLFIPLPLDMNMSSLHNIFLLFSFLLILLKISKRTKTPTDTTPKLPPGPPKLPLIGNLHNLVGGLPHHVLRDLAAKYGPLMHLQLGEVPVVVISSPDMAKEILVSRDPAFAARPHTLASKIIWYDHQDLIFAPYSDYWMQMRKICMMEFFSEKKVRSFTFIFQDEISQLTNSIRSSEGVAINLSDKIFAHLEST</sequence>
<dbReference type="Proteomes" id="UP001652660">
    <property type="component" value="Chromosome 9c"/>
</dbReference>
<dbReference type="PRINTS" id="PR00463">
    <property type="entry name" value="EP450I"/>
</dbReference>
<evidence type="ECO:0000256" key="3">
    <source>
        <dbReference type="ARBA" id="ARBA00022617"/>
    </source>
</evidence>
<evidence type="ECO:0000256" key="7">
    <source>
        <dbReference type="ARBA" id="ARBA00023002"/>
    </source>
</evidence>
<keyword evidence="12" id="KW-1185">Reference proteome</keyword>
<accession>A0ABM4VMJ2</accession>
<organism evidence="12 13">
    <name type="scientific">Coffea arabica</name>
    <name type="common">Arabian coffee</name>
    <dbReference type="NCBI Taxonomy" id="13443"/>
    <lineage>
        <taxon>Eukaryota</taxon>
        <taxon>Viridiplantae</taxon>
        <taxon>Streptophyta</taxon>
        <taxon>Embryophyta</taxon>
        <taxon>Tracheophyta</taxon>
        <taxon>Spermatophyta</taxon>
        <taxon>Magnoliopsida</taxon>
        <taxon>eudicotyledons</taxon>
        <taxon>Gunneridae</taxon>
        <taxon>Pentapetalae</taxon>
        <taxon>asterids</taxon>
        <taxon>lamiids</taxon>
        <taxon>Gentianales</taxon>
        <taxon>Rubiaceae</taxon>
        <taxon>Ixoroideae</taxon>
        <taxon>Gardenieae complex</taxon>
        <taxon>Bertiereae - Coffeeae clade</taxon>
        <taxon>Coffeeae</taxon>
        <taxon>Coffea</taxon>
    </lineage>
</organism>
<evidence type="ECO:0000313" key="13">
    <source>
        <dbReference type="RefSeq" id="XP_071920749.1"/>
    </source>
</evidence>
<dbReference type="InterPro" id="IPR002401">
    <property type="entry name" value="Cyt_P450_E_grp-I"/>
</dbReference>
<evidence type="ECO:0000256" key="10">
    <source>
        <dbReference type="ARBA" id="ARBA00023136"/>
    </source>
</evidence>
<comment type="similarity">
    <text evidence="2">Belongs to the cytochrome P450 family.</text>
</comment>